<evidence type="ECO:0000313" key="3">
    <source>
        <dbReference type="Proteomes" id="UP000241462"/>
    </source>
</evidence>
<evidence type="ECO:0000256" key="1">
    <source>
        <dbReference type="SAM" id="Phobius"/>
    </source>
</evidence>
<sequence>MDTCITPLFPRGWVDVDELGALHRAGLGQAWALLDFAFLFLGFCLVGQTQSSSLTRVGDLSWLVRTTPRVGRSTLDGYVIMA</sequence>
<dbReference type="Proteomes" id="UP000241462">
    <property type="component" value="Unassembled WGS sequence"/>
</dbReference>
<protein>
    <submittedName>
        <fullName evidence="2">Uncharacterized protein</fullName>
    </submittedName>
</protein>
<proteinExistence type="predicted"/>
<keyword evidence="3" id="KW-1185">Reference proteome</keyword>
<keyword evidence="1" id="KW-0812">Transmembrane</keyword>
<gene>
    <name evidence="2" type="ORF">BD289DRAFT_509603</name>
</gene>
<evidence type="ECO:0000313" key="2">
    <source>
        <dbReference type="EMBL" id="PSR76905.1"/>
    </source>
</evidence>
<keyword evidence="1" id="KW-0472">Membrane</keyword>
<organism evidence="2 3">
    <name type="scientific">Coniella lustricola</name>
    <dbReference type="NCBI Taxonomy" id="2025994"/>
    <lineage>
        <taxon>Eukaryota</taxon>
        <taxon>Fungi</taxon>
        <taxon>Dikarya</taxon>
        <taxon>Ascomycota</taxon>
        <taxon>Pezizomycotina</taxon>
        <taxon>Sordariomycetes</taxon>
        <taxon>Sordariomycetidae</taxon>
        <taxon>Diaporthales</taxon>
        <taxon>Schizoparmaceae</taxon>
        <taxon>Coniella</taxon>
    </lineage>
</organism>
<dbReference type="AlphaFoldDB" id="A0A2T2ZU91"/>
<feature type="transmembrane region" description="Helical" evidence="1">
    <location>
        <begin position="28"/>
        <end position="46"/>
    </location>
</feature>
<dbReference type="EMBL" id="KZ678686">
    <property type="protein sequence ID" value="PSR76905.1"/>
    <property type="molecule type" value="Genomic_DNA"/>
</dbReference>
<dbReference type="InParanoid" id="A0A2T2ZU91"/>
<keyword evidence="1" id="KW-1133">Transmembrane helix</keyword>
<reference evidence="2 3" key="1">
    <citation type="journal article" date="2018" name="Mycol. Prog.">
        <title>Coniella lustricola, a new species from submerged detritus.</title>
        <authorList>
            <person name="Raudabaugh D.B."/>
            <person name="Iturriaga T."/>
            <person name="Carver A."/>
            <person name="Mondo S."/>
            <person name="Pangilinan J."/>
            <person name="Lipzen A."/>
            <person name="He G."/>
            <person name="Amirebrahimi M."/>
            <person name="Grigoriev I.V."/>
            <person name="Miller A.N."/>
        </authorList>
    </citation>
    <scope>NUCLEOTIDE SEQUENCE [LARGE SCALE GENOMIC DNA]</scope>
    <source>
        <strain evidence="2 3">B22-T-1</strain>
    </source>
</reference>
<accession>A0A2T2ZU91</accession>
<name>A0A2T2ZU91_9PEZI</name>
<feature type="non-terminal residue" evidence="2">
    <location>
        <position position="82"/>
    </location>
</feature>